<protein>
    <recommendedName>
        <fullName evidence="4">Prokineticin domain-containing protein</fullName>
    </recommendedName>
</protein>
<gene>
    <name evidence="2" type="ORF">LOTGIDRAFT_233588</name>
</gene>
<dbReference type="GeneID" id="20249311"/>
<dbReference type="EMBL" id="KB202325">
    <property type="protein sequence ID" value="ESO90802.1"/>
    <property type="molecule type" value="Genomic_DNA"/>
</dbReference>
<feature type="signal peptide" evidence="1">
    <location>
        <begin position="1"/>
        <end position="16"/>
    </location>
</feature>
<dbReference type="KEGG" id="lgi:LOTGIDRAFT_233588"/>
<sequence length="123" mass="13182">MKVLLCLAVVVVAAYAQSCSSDADCSAEQCCLYPLFGKKRFIFGDNFGHNSGKCTSLSLEGESCEPPEIHDPFNPKLHEWHCPCVPGFECHGEKEMHQSGSHSYTNPKCVAAGASTAVPTTSA</sequence>
<dbReference type="OrthoDB" id="6069073at2759"/>
<feature type="chain" id="PRO_5004716794" description="Prokineticin domain-containing protein" evidence="1">
    <location>
        <begin position="17"/>
        <end position="123"/>
    </location>
</feature>
<dbReference type="RefSeq" id="XP_009058458.1">
    <property type="nucleotide sequence ID" value="XM_009060210.1"/>
</dbReference>
<dbReference type="Gene3D" id="2.10.80.10">
    <property type="entry name" value="Lipase, subunit A"/>
    <property type="match status" value="1"/>
</dbReference>
<keyword evidence="1" id="KW-0732">Signal</keyword>
<evidence type="ECO:0000256" key="1">
    <source>
        <dbReference type="SAM" id="SignalP"/>
    </source>
</evidence>
<evidence type="ECO:0008006" key="4">
    <source>
        <dbReference type="Google" id="ProtNLM"/>
    </source>
</evidence>
<evidence type="ECO:0000313" key="2">
    <source>
        <dbReference type="EMBL" id="ESO90802.1"/>
    </source>
</evidence>
<dbReference type="AlphaFoldDB" id="V4A289"/>
<dbReference type="Proteomes" id="UP000030746">
    <property type="component" value="Unassembled WGS sequence"/>
</dbReference>
<keyword evidence="3" id="KW-1185">Reference proteome</keyword>
<dbReference type="OMA" id="HDIFNHE"/>
<name>V4A289_LOTGI</name>
<proteinExistence type="predicted"/>
<accession>V4A289</accession>
<evidence type="ECO:0000313" key="3">
    <source>
        <dbReference type="Proteomes" id="UP000030746"/>
    </source>
</evidence>
<dbReference type="CTD" id="20249311"/>
<reference evidence="2 3" key="1">
    <citation type="journal article" date="2013" name="Nature">
        <title>Insights into bilaterian evolution from three spiralian genomes.</title>
        <authorList>
            <person name="Simakov O."/>
            <person name="Marletaz F."/>
            <person name="Cho S.J."/>
            <person name="Edsinger-Gonzales E."/>
            <person name="Havlak P."/>
            <person name="Hellsten U."/>
            <person name="Kuo D.H."/>
            <person name="Larsson T."/>
            <person name="Lv J."/>
            <person name="Arendt D."/>
            <person name="Savage R."/>
            <person name="Osoegawa K."/>
            <person name="de Jong P."/>
            <person name="Grimwood J."/>
            <person name="Chapman J.A."/>
            <person name="Shapiro H."/>
            <person name="Aerts A."/>
            <person name="Otillar R.P."/>
            <person name="Terry A.Y."/>
            <person name="Boore J.L."/>
            <person name="Grigoriev I.V."/>
            <person name="Lindberg D.R."/>
            <person name="Seaver E.C."/>
            <person name="Weisblat D.A."/>
            <person name="Putnam N.H."/>
            <person name="Rokhsar D.S."/>
        </authorList>
    </citation>
    <scope>NUCLEOTIDE SEQUENCE [LARGE SCALE GENOMIC DNA]</scope>
</reference>
<dbReference type="HOGENOM" id="CLU_2017834_0_0_1"/>
<organism evidence="2 3">
    <name type="scientific">Lottia gigantea</name>
    <name type="common">Giant owl limpet</name>
    <dbReference type="NCBI Taxonomy" id="225164"/>
    <lineage>
        <taxon>Eukaryota</taxon>
        <taxon>Metazoa</taxon>
        <taxon>Spiralia</taxon>
        <taxon>Lophotrochozoa</taxon>
        <taxon>Mollusca</taxon>
        <taxon>Gastropoda</taxon>
        <taxon>Patellogastropoda</taxon>
        <taxon>Lottioidea</taxon>
        <taxon>Lottiidae</taxon>
        <taxon>Lottia</taxon>
    </lineage>
</organism>